<dbReference type="SFLD" id="SFLDG01200">
    <property type="entry name" value="SUF1.1"/>
    <property type="match status" value="1"/>
</dbReference>
<feature type="transmembrane region" description="Helical" evidence="2">
    <location>
        <begin position="454"/>
        <end position="479"/>
    </location>
</feature>
<dbReference type="PANTHER" id="PTHR12289:SF72">
    <property type="entry name" value="GST N-TERMINAL DOMAIN-CONTAINING PROTEIN"/>
    <property type="match status" value="1"/>
</dbReference>
<feature type="domain" description="Metaxin glutathione S-transferase" evidence="3">
    <location>
        <begin position="180"/>
        <end position="243"/>
    </location>
</feature>
<dbReference type="SFLD" id="SFLDS00019">
    <property type="entry name" value="Glutathione_Transferase_(cytos"/>
    <property type="match status" value="1"/>
</dbReference>
<comment type="similarity">
    <text evidence="1">Belongs to the FAX family.</text>
</comment>
<feature type="domain" description="Thioredoxin-like fold" evidence="4">
    <location>
        <begin position="30"/>
        <end position="125"/>
    </location>
</feature>
<dbReference type="Pfam" id="PF17172">
    <property type="entry name" value="GST_N_4"/>
    <property type="match status" value="1"/>
</dbReference>
<dbReference type="Proteomes" id="UP001201812">
    <property type="component" value="Unassembled WGS sequence"/>
</dbReference>
<dbReference type="CDD" id="cd03080">
    <property type="entry name" value="GST_N_Metaxin_like"/>
    <property type="match status" value="1"/>
</dbReference>
<keyword evidence="6" id="KW-1185">Reference proteome</keyword>
<dbReference type="InterPro" id="IPR040079">
    <property type="entry name" value="Glutathione_S-Trfase"/>
</dbReference>
<protein>
    <submittedName>
        <fullName evidence="5">Failed axon connection</fullName>
    </submittedName>
</protein>
<comment type="caution">
    <text evidence="5">The sequence shown here is derived from an EMBL/GenBank/DDBJ whole genome shotgun (WGS) entry which is preliminary data.</text>
</comment>
<dbReference type="InterPro" id="IPR036282">
    <property type="entry name" value="Glutathione-S-Trfase_C_sf"/>
</dbReference>
<proteinExistence type="inferred from homology"/>
<keyword evidence="2" id="KW-1133">Transmembrane helix</keyword>
<evidence type="ECO:0000256" key="2">
    <source>
        <dbReference type="SAM" id="Phobius"/>
    </source>
</evidence>
<dbReference type="InterPro" id="IPR026928">
    <property type="entry name" value="FAX/IsoI-like"/>
</dbReference>
<evidence type="ECO:0000259" key="3">
    <source>
        <dbReference type="Pfam" id="PF17171"/>
    </source>
</evidence>
<evidence type="ECO:0000259" key="4">
    <source>
        <dbReference type="Pfam" id="PF17172"/>
    </source>
</evidence>
<dbReference type="InterPro" id="IPR033468">
    <property type="entry name" value="Metaxin_GST"/>
</dbReference>
<dbReference type="SFLD" id="SFLDG01180">
    <property type="entry name" value="SUF1"/>
    <property type="match status" value="1"/>
</dbReference>
<dbReference type="SUPFAM" id="SSF52833">
    <property type="entry name" value="Thioredoxin-like"/>
    <property type="match status" value="1"/>
</dbReference>
<dbReference type="PANTHER" id="PTHR12289">
    <property type="entry name" value="METAXIN RELATED"/>
    <property type="match status" value="1"/>
</dbReference>
<gene>
    <name evidence="5" type="ORF">DdX_19149</name>
</gene>
<organism evidence="5 6">
    <name type="scientific">Ditylenchus destructor</name>
    <dbReference type="NCBI Taxonomy" id="166010"/>
    <lineage>
        <taxon>Eukaryota</taxon>
        <taxon>Metazoa</taxon>
        <taxon>Ecdysozoa</taxon>
        <taxon>Nematoda</taxon>
        <taxon>Chromadorea</taxon>
        <taxon>Rhabditida</taxon>
        <taxon>Tylenchina</taxon>
        <taxon>Tylenchomorpha</taxon>
        <taxon>Sphaerularioidea</taxon>
        <taxon>Anguinidae</taxon>
        <taxon>Anguininae</taxon>
        <taxon>Ditylenchus</taxon>
    </lineage>
</organism>
<dbReference type="Pfam" id="PF17171">
    <property type="entry name" value="GST_C_6"/>
    <property type="match status" value="1"/>
</dbReference>
<sequence>MVVLVNDWEKDLVYLIQLPRAGCVPSLSSFALKLETWFRMADIQYQNVDNEFKYKSEKGQIPFVELNGRQIADTNIIIDELTRIFHIQMDDIVNNDAIASAHACAFHSLVEDTLRWHCWYFRALNNSFFGTEDGVAAHFRGFRKFIFKNFILRRMKSKLMSQCRAQGIGRLTPGEVDMFARKNLKALSTFLGDKKYMMGDNFCTLDATVFGHLSMFYFCPLNKGLKDYMEHSCRNLVDYLRNIKEEFWPDWSDATTKLSLATKRKKVQNANLETDRLQDARGIIEFGYRSNIYQRVIDLREAADLHYLLCLRWNLAGQPRFLRVRIFGFFDFCFDQQIDFLHALHYPSPYIGSEMVHRSAGNDRWSRPTQRHSAGQIIALQWQNMDQPAARWCNINMTSYFVPTSTVTCGELEVCPEGTVCLRPLLYTEPTVCVHRKFNLHEDLLKPPCAEIPWFVVAELVLMCACLMHLLVLFIMEIVKCCRGGRGKKSARNIEMSQLGNLGSQY</sequence>
<dbReference type="InterPro" id="IPR012336">
    <property type="entry name" value="Thioredoxin-like_fold"/>
</dbReference>
<evidence type="ECO:0000313" key="5">
    <source>
        <dbReference type="EMBL" id="KAI1696225.1"/>
    </source>
</evidence>
<dbReference type="InterPro" id="IPR050931">
    <property type="entry name" value="Mito_Protein_Transport_Metaxin"/>
</dbReference>
<accession>A0AAD4MIF8</accession>
<name>A0AAD4MIF8_9BILA</name>
<keyword evidence="2" id="KW-0812">Transmembrane</keyword>
<reference evidence="5" key="1">
    <citation type="submission" date="2022-01" db="EMBL/GenBank/DDBJ databases">
        <title>Genome Sequence Resource for Two Populations of Ditylenchus destructor, the Migratory Endoparasitic Phytonematode.</title>
        <authorList>
            <person name="Zhang H."/>
            <person name="Lin R."/>
            <person name="Xie B."/>
        </authorList>
    </citation>
    <scope>NUCLEOTIDE SEQUENCE</scope>
    <source>
        <strain evidence="5">BazhouSP</strain>
    </source>
</reference>
<dbReference type="EMBL" id="JAKKPZ010000341">
    <property type="protein sequence ID" value="KAI1696225.1"/>
    <property type="molecule type" value="Genomic_DNA"/>
</dbReference>
<evidence type="ECO:0000256" key="1">
    <source>
        <dbReference type="ARBA" id="ARBA00006475"/>
    </source>
</evidence>
<dbReference type="CDD" id="cd03193">
    <property type="entry name" value="GST_C_Metaxin"/>
    <property type="match status" value="1"/>
</dbReference>
<keyword evidence="2" id="KW-0472">Membrane</keyword>
<dbReference type="GO" id="GO:0005737">
    <property type="term" value="C:cytoplasm"/>
    <property type="evidence" value="ECO:0007669"/>
    <property type="project" value="TreeGrafter"/>
</dbReference>
<evidence type="ECO:0000313" key="6">
    <source>
        <dbReference type="Proteomes" id="UP001201812"/>
    </source>
</evidence>
<dbReference type="AlphaFoldDB" id="A0AAD4MIF8"/>
<dbReference type="SUPFAM" id="SSF47616">
    <property type="entry name" value="GST C-terminal domain-like"/>
    <property type="match status" value="1"/>
</dbReference>
<dbReference type="InterPro" id="IPR036249">
    <property type="entry name" value="Thioredoxin-like_sf"/>
</dbReference>